<dbReference type="AlphaFoldDB" id="N6TTK0"/>
<protein>
    <recommendedName>
        <fullName evidence="5">Spaetzle domain-containing protein</fullName>
    </recommendedName>
</protein>
<evidence type="ECO:0000259" key="5">
    <source>
        <dbReference type="Pfam" id="PF16077"/>
    </source>
</evidence>
<feature type="domain" description="Spaetzle" evidence="5">
    <location>
        <begin position="98"/>
        <end position="191"/>
    </location>
</feature>
<feature type="non-terminal residue" evidence="6">
    <location>
        <position position="1"/>
    </location>
</feature>
<dbReference type="GO" id="GO:0005615">
    <property type="term" value="C:extracellular space"/>
    <property type="evidence" value="ECO:0007669"/>
    <property type="project" value="UniProtKB-ARBA"/>
</dbReference>
<dbReference type="STRING" id="77166.N6TTK0"/>
<name>N6TTK0_DENPD</name>
<dbReference type="Gene3D" id="2.10.90.10">
    <property type="entry name" value="Cystine-knot cytokines"/>
    <property type="match status" value="1"/>
</dbReference>
<accession>N6TTK0</accession>
<evidence type="ECO:0000313" key="10">
    <source>
        <dbReference type="Proteomes" id="UP000030742"/>
    </source>
</evidence>
<dbReference type="Proteomes" id="UP000030742">
    <property type="component" value="Unassembled WGS sequence"/>
</dbReference>
<evidence type="ECO:0000256" key="2">
    <source>
        <dbReference type="ARBA" id="ARBA00023157"/>
    </source>
</evidence>
<sequence>MNTSSIYFVSVLVCFSLAGPVKHHAKKQRNKDKFSPKIVSTCNALEICNETRTYPFKVIQRLVKRKKNLPLFSKVSLIEPADDVPIPKLRGPGMEPNNLCKTKTITVLPKAGYDHNSGEQRFIINIKDYVQSVVYETCAEPNQECIDPKMLPFGFRTLCRQKYNIVRLVSLSSDGKVDYGKFMVPSTCVCSYCNDNTNALLPF</sequence>
<dbReference type="HOGENOM" id="CLU_1350135_0_0_1"/>
<proteinExistence type="predicted"/>
<dbReference type="EMBL" id="KB741259">
    <property type="protein sequence ID" value="ENN71706.1"/>
    <property type="molecule type" value="Genomic_DNA"/>
</dbReference>
<dbReference type="SUPFAM" id="SSF57501">
    <property type="entry name" value="Cystine-knot cytokines"/>
    <property type="match status" value="1"/>
</dbReference>
<dbReference type="EMBL" id="KB631924">
    <property type="protein sequence ID" value="ERL87215.1"/>
    <property type="molecule type" value="Genomic_DNA"/>
</dbReference>
<keyword evidence="3" id="KW-0325">Glycoprotein</keyword>
<dbReference type="GO" id="GO:0005121">
    <property type="term" value="F:Toll binding"/>
    <property type="evidence" value="ECO:0007669"/>
    <property type="project" value="TreeGrafter"/>
</dbReference>
<dbReference type="InterPro" id="IPR032104">
    <property type="entry name" value="Spaetzle"/>
</dbReference>
<feature type="signal peptide" evidence="4">
    <location>
        <begin position="1"/>
        <end position="18"/>
    </location>
</feature>
<reference evidence="9 10" key="1">
    <citation type="journal article" date="2013" name="Genome Biol.">
        <title>Draft genome of the mountain pine beetle, Dendroctonus ponderosae Hopkins, a major forest pest.</title>
        <authorList>
            <person name="Keeling C.I."/>
            <person name="Yuen M.M."/>
            <person name="Liao N.Y."/>
            <person name="Docking T.R."/>
            <person name="Chan S.K."/>
            <person name="Taylor G.A."/>
            <person name="Palmquist D.L."/>
            <person name="Jackman S.D."/>
            <person name="Nguyen A."/>
            <person name="Li M."/>
            <person name="Henderson H."/>
            <person name="Janes J.K."/>
            <person name="Zhao Y."/>
            <person name="Pandoh P."/>
            <person name="Moore R."/>
            <person name="Sperling F.A."/>
            <person name="Huber D.P."/>
            <person name="Birol I."/>
            <person name="Jones S.J."/>
            <person name="Bohlmann J."/>
        </authorList>
    </citation>
    <scope>NUCLEOTIDE SEQUENCE</scope>
</reference>
<dbReference type="PANTHER" id="PTHR23199">
    <property type="entry name" value="NEUROTROPHIN 1-RELATED"/>
    <property type="match status" value="1"/>
</dbReference>
<evidence type="ECO:0000313" key="7">
    <source>
        <dbReference type="EMBL" id="ERL87215.1"/>
    </source>
</evidence>
<dbReference type="GO" id="GO:0045087">
    <property type="term" value="P:innate immune response"/>
    <property type="evidence" value="ECO:0007669"/>
    <property type="project" value="TreeGrafter"/>
</dbReference>
<keyword evidence="2" id="KW-1015">Disulfide bond</keyword>
<dbReference type="OMA" id="CNALEIC"/>
<evidence type="ECO:0000313" key="6">
    <source>
        <dbReference type="EMBL" id="ENN71706.1"/>
    </source>
</evidence>
<dbReference type="GO" id="GO:0021556">
    <property type="term" value="P:central nervous system formation"/>
    <property type="evidence" value="ECO:0007669"/>
    <property type="project" value="TreeGrafter"/>
</dbReference>
<dbReference type="OrthoDB" id="6359065at2759"/>
<feature type="chain" id="PRO_5010971851" description="Spaetzle domain-containing protein" evidence="4">
    <location>
        <begin position="19"/>
        <end position="203"/>
    </location>
</feature>
<evidence type="ECO:0000313" key="8">
    <source>
        <dbReference type="EnsemblMetazoa" id="XP_019769504.1"/>
    </source>
</evidence>
<dbReference type="InterPro" id="IPR052444">
    <property type="entry name" value="Spz/Toll_ligand-like"/>
</dbReference>
<evidence type="ECO:0000256" key="4">
    <source>
        <dbReference type="SAM" id="SignalP"/>
    </source>
</evidence>
<dbReference type="GO" id="GO:0008083">
    <property type="term" value="F:growth factor activity"/>
    <property type="evidence" value="ECO:0007669"/>
    <property type="project" value="TreeGrafter"/>
</dbReference>
<dbReference type="PANTHER" id="PTHR23199:SF12">
    <property type="entry name" value="NEUROTROPHIN 1-RELATED"/>
    <property type="match status" value="1"/>
</dbReference>
<dbReference type="EnsemblMetazoa" id="XM_019913945.1">
    <property type="protein sequence ID" value="XP_019769504.1"/>
    <property type="gene ID" value="LOC109543982"/>
</dbReference>
<organism evidence="6">
    <name type="scientific">Dendroctonus ponderosae</name>
    <name type="common">Mountain pine beetle</name>
    <dbReference type="NCBI Taxonomy" id="77166"/>
    <lineage>
        <taxon>Eukaryota</taxon>
        <taxon>Metazoa</taxon>
        <taxon>Ecdysozoa</taxon>
        <taxon>Arthropoda</taxon>
        <taxon>Hexapoda</taxon>
        <taxon>Insecta</taxon>
        <taxon>Pterygota</taxon>
        <taxon>Neoptera</taxon>
        <taxon>Endopterygota</taxon>
        <taxon>Coleoptera</taxon>
        <taxon>Polyphaga</taxon>
        <taxon>Cucujiformia</taxon>
        <taxon>Curculionidae</taxon>
        <taxon>Scolytinae</taxon>
        <taxon>Dendroctonus</taxon>
    </lineage>
</organism>
<gene>
    <name evidence="8" type="primary">109543982</name>
    <name evidence="7" type="ORF">D910_04614</name>
    <name evidence="6" type="ORF">YQE_11629</name>
</gene>
<reference evidence="8" key="2">
    <citation type="submission" date="2024-08" db="UniProtKB">
        <authorList>
            <consortium name="EnsemblMetazoa"/>
        </authorList>
    </citation>
    <scope>IDENTIFICATION</scope>
</reference>
<dbReference type="Proteomes" id="UP000019118">
    <property type="component" value="Unassembled WGS sequence"/>
</dbReference>
<evidence type="ECO:0000256" key="3">
    <source>
        <dbReference type="ARBA" id="ARBA00023180"/>
    </source>
</evidence>
<dbReference type="KEGG" id="dpa:109543982"/>
<evidence type="ECO:0000313" key="9">
    <source>
        <dbReference type="Proteomes" id="UP000019118"/>
    </source>
</evidence>
<evidence type="ECO:0000256" key="1">
    <source>
        <dbReference type="ARBA" id="ARBA00022729"/>
    </source>
</evidence>
<keyword evidence="1 4" id="KW-0732">Signal</keyword>
<keyword evidence="9" id="KW-1185">Reference proteome</keyword>
<dbReference type="Pfam" id="PF16077">
    <property type="entry name" value="Spaetzle"/>
    <property type="match status" value="1"/>
</dbReference>
<dbReference type="InterPro" id="IPR029034">
    <property type="entry name" value="Cystine-knot_cytokine"/>
</dbReference>